<dbReference type="AlphaFoldDB" id="A0AAV8VFM6"/>
<dbReference type="PANTHER" id="PTHR21505">
    <property type="entry name" value="MADF DOMAIN-CONTAINING PROTEIN-RELATED"/>
    <property type="match status" value="1"/>
</dbReference>
<sequence>MSNFKWRDNHIIKFLELYQSEECIWNIRREDYKNIMREKSYEKIRSGMEIESLTINDIKNKIKSIRTTYKVELNKILKANKSGAGTDDLYKPKLFWFAHADVFLGDVSVARESQSNLMRDIDMYFTHHQLLLT</sequence>
<organism evidence="2 3">
    <name type="scientific">Exocentrus adspersus</name>
    <dbReference type="NCBI Taxonomy" id="1586481"/>
    <lineage>
        <taxon>Eukaryota</taxon>
        <taxon>Metazoa</taxon>
        <taxon>Ecdysozoa</taxon>
        <taxon>Arthropoda</taxon>
        <taxon>Hexapoda</taxon>
        <taxon>Insecta</taxon>
        <taxon>Pterygota</taxon>
        <taxon>Neoptera</taxon>
        <taxon>Endopterygota</taxon>
        <taxon>Coleoptera</taxon>
        <taxon>Polyphaga</taxon>
        <taxon>Cucujiformia</taxon>
        <taxon>Chrysomeloidea</taxon>
        <taxon>Cerambycidae</taxon>
        <taxon>Lamiinae</taxon>
        <taxon>Acanthocinini</taxon>
        <taxon>Exocentrus</taxon>
    </lineage>
</organism>
<dbReference type="EMBL" id="JANEYG010000103">
    <property type="protein sequence ID" value="KAJ8913067.1"/>
    <property type="molecule type" value="Genomic_DNA"/>
</dbReference>
<name>A0AAV8VFM6_9CUCU</name>
<dbReference type="InterPro" id="IPR006578">
    <property type="entry name" value="MADF-dom"/>
</dbReference>
<dbReference type="SMART" id="SM00595">
    <property type="entry name" value="MADF"/>
    <property type="match status" value="1"/>
</dbReference>
<dbReference type="Proteomes" id="UP001159042">
    <property type="component" value="Unassembled WGS sequence"/>
</dbReference>
<dbReference type="Pfam" id="PF10545">
    <property type="entry name" value="MADF_DNA_bdg"/>
    <property type="match status" value="1"/>
</dbReference>
<accession>A0AAV8VFM6</accession>
<gene>
    <name evidence="2" type="ORF">NQ315_006568</name>
</gene>
<dbReference type="PANTHER" id="PTHR21505:SF8">
    <property type="entry name" value="DPT-YFP REPRESSOR BY OVEREXPRESSION, ISOFORM D-RELATED"/>
    <property type="match status" value="1"/>
</dbReference>
<keyword evidence="3" id="KW-1185">Reference proteome</keyword>
<feature type="domain" description="MADF" evidence="1">
    <location>
        <begin position="13"/>
        <end position="109"/>
    </location>
</feature>
<evidence type="ECO:0000259" key="1">
    <source>
        <dbReference type="PROSITE" id="PS51029"/>
    </source>
</evidence>
<dbReference type="PROSITE" id="PS51029">
    <property type="entry name" value="MADF"/>
    <property type="match status" value="1"/>
</dbReference>
<evidence type="ECO:0000313" key="3">
    <source>
        <dbReference type="Proteomes" id="UP001159042"/>
    </source>
</evidence>
<evidence type="ECO:0000313" key="2">
    <source>
        <dbReference type="EMBL" id="KAJ8913067.1"/>
    </source>
</evidence>
<protein>
    <recommendedName>
        <fullName evidence="1">MADF domain-containing protein</fullName>
    </recommendedName>
</protein>
<reference evidence="2 3" key="1">
    <citation type="journal article" date="2023" name="Insect Mol. Biol.">
        <title>Genome sequencing provides insights into the evolution of gene families encoding plant cell wall-degrading enzymes in longhorned beetles.</title>
        <authorList>
            <person name="Shin N.R."/>
            <person name="Okamura Y."/>
            <person name="Kirsch R."/>
            <person name="Pauchet Y."/>
        </authorList>
    </citation>
    <scope>NUCLEOTIDE SEQUENCE [LARGE SCALE GENOMIC DNA]</scope>
    <source>
        <strain evidence="2">EAD_L_NR</strain>
    </source>
</reference>
<proteinExistence type="predicted"/>
<comment type="caution">
    <text evidence="2">The sequence shown here is derived from an EMBL/GenBank/DDBJ whole genome shotgun (WGS) entry which is preliminary data.</text>
</comment>